<keyword evidence="3" id="KW-1185">Reference proteome</keyword>
<sequence length="100" mass="10664">MASGDESSRGRVAGSTRSVLHGGGGPREPAPAVERRRGDLHRRTLLVGSHLAEISQSKEFHANLLPLLEVLGGNRENVASCLLALLWMLVARGEGAEDDQ</sequence>
<gene>
    <name evidence="2" type="ORF">PVAP13_2KG221558</name>
</gene>
<accession>A0A8T0W335</accession>
<proteinExistence type="predicted"/>
<dbReference type="Proteomes" id="UP000823388">
    <property type="component" value="Chromosome 2K"/>
</dbReference>
<protein>
    <submittedName>
        <fullName evidence="2">Uncharacterized protein</fullName>
    </submittedName>
</protein>
<reference evidence="2 3" key="1">
    <citation type="submission" date="2020-05" db="EMBL/GenBank/DDBJ databases">
        <title>WGS assembly of Panicum virgatum.</title>
        <authorList>
            <person name="Lovell J.T."/>
            <person name="Jenkins J."/>
            <person name="Shu S."/>
            <person name="Juenger T.E."/>
            <person name="Schmutz J."/>
        </authorList>
    </citation>
    <scope>NUCLEOTIDE SEQUENCE [LARGE SCALE GENOMIC DNA]</scope>
    <source>
        <strain evidence="3">cv. AP13</strain>
    </source>
</reference>
<organism evidence="2 3">
    <name type="scientific">Panicum virgatum</name>
    <name type="common">Blackwell switchgrass</name>
    <dbReference type="NCBI Taxonomy" id="38727"/>
    <lineage>
        <taxon>Eukaryota</taxon>
        <taxon>Viridiplantae</taxon>
        <taxon>Streptophyta</taxon>
        <taxon>Embryophyta</taxon>
        <taxon>Tracheophyta</taxon>
        <taxon>Spermatophyta</taxon>
        <taxon>Magnoliopsida</taxon>
        <taxon>Liliopsida</taxon>
        <taxon>Poales</taxon>
        <taxon>Poaceae</taxon>
        <taxon>PACMAD clade</taxon>
        <taxon>Panicoideae</taxon>
        <taxon>Panicodae</taxon>
        <taxon>Paniceae</taxon>
        <taxon>Panicinae</taxon>
        <taxon>Panicum</taxon>
        <taxon>Panicum sect. Hiantes</taxon>
    </lineage>
</organism>
<feature type="region of interest" description="Disordered" evidence="1">
    <location>
        <begin position="1"/>
        <end position="37"/>
    </location>
</feature>
<dbReference type="EMBL" id="CM029039">
    <property type="protein sequence ID" value="KAG2641848.1"/>
    <property type="molecule type" value="Genomic_DNA"/>
</dbReference>
<evidence type="ECO:0000313" key="3">
    <source>
        <dbReference type="Proteomes" id="UP000823388"/>
    </source>
</evidence>
<dbReference type="AlphaFoldDB" id="A0A8T0W335"/>
<evidence type="ECO:0000313" key="2">
    <source>
        <dbReference type="EMBL" id="KAG2641848.1"/>
    </source>
</evidence>
<evidence type="ECO:0000256" key="1">
    <source>
        <dbReference type="SAM" id="MobiDB-lite"/>
    </source>
</evidence>
<comment type="caution">
    <text evidence="2">The sequence shown here is derived from an EMBL/GenBank/DDBJ whole genome shotgun (WGS) entry which is preliminary data.</text>
</comment>
<name>A0A8T0W335_PANVG</name>